<dbReference type="AlphaFoldDB" id="Q231Q8"/>
<dbReference type="SUPFAM" id="SSF53335">
    <property type="entry name" value="S-adenosyl-L-methionine-dependent methyltransferases"/>
    <property type="match status" value="1"/>
</dbReference>
<evidence type="ECO:0000313" key="5">
    <source>
        <dbReference type="EMBL" id="EAR91244.1"/>
    </source>
</evidence>
<proteinExistence type="predicted"/>
<dbReference type="GO" id="GO:0032981">
    <property type="term" value="P:mitochondrial respiratory chain complex I assembly"/>
    <property type="evidence" value="ECO:0007669"/>
    <property type="project" value="TreeGrafter"/>
</dbReference>
<dbReference type="RefSeq" id="XP_001011489.1">
    <property type="nucleotide sequence ID" value="XM_001011489.1"/>
</dbReference>
<feature type="region of interest" description="Disordered" evidence="3">
    <location>
        <begin position="327"/>
        <end position="361"/>
    </location>
</feature>
<feature type="compositionally biased region" description="Acidic residues" evidence="3">
    <location>
        <begin position="333"/>
        <end position="345"/>
    </location>
</feature>
<dbReference type="STRING" id="312017.Q231Q8"/>
<dbReference type="KEGG" id="tet:TTHERM_00784310"/>
<dbReference type="eggNOG" id="KOG2940">
    <property type="taxonomic scope" value="Eukaryota"/>
</dbReference>
<dbReference type="HOGENOM" id="CLU_046586_0_3_1"/>
<keyword evidence="1 5" id="KW-0489">Methyltransferase</keyword>
<dbReference type="InterPro" id="IPR013216">
    <property type="entry name" value="Methyltransf_11"/>
</dbReference>
<keyword evidence="6" id="KW-1185">Reference proteome</keyword>
<protein>
    <submittedName>
        <fullName evidence="5">SAM-dependent methyltransferase</fullName>
    </submittedName>
</protein>
<dbReference type="PANTHER" id="PTHR13090:SF1">
    <property type="entry name" value="ARGININE-HYDROXYLASE NDUFAF5, MITOCHONDRIAL"/>
    <property type="match status" value="1"/>
</dbReference>
<dbReference type="GO" id="GO:0005739">
    <property type="term" value="C:mitochondrion"/>
    <property type="evidence" value="ECO:0007669"/>
    <property type="project" value="TreeGrafter"/>
</dbReference>
<dbReference type="Pfam" id="PF08241">
    <property type="entry name" value="Methyltransf_11"/>
    <property type="match status" value="1"/>
</dbReference>
<sequence length="361" mass="41157">MKKNASKIFNRLKLIQNKQQSVQFGVNRLKPLYDFSAKGIAENITTIKRYYQDVAYIGPSISSFLQDIPHNLDLKNLFICDSTEELVRESLQEIDLIAPQINLYKKFPDLKIYPLIVDEELFPFKSESLDMVISNMNMHYVNDLSVGFSRILDSLKPDGTHIGAILGEETLQELRIAFTLAESERCGGVSQHVSPFVTITELGNLITRLSYNLPTVFSEKRMLYFESSVDLMQFLQDCGDNSCLLEKRKGVLKDTLLGSIAIYDSLFKEINDPEYKNQIFSTFEIISYAGWKYHESQPKPKKRGSAEFSLKDLSKEIVDIDPEAAQRMKSGEILEEGDGPDEADPLQDLQNENELEPKKKN</sequence>
<gene>
    <name evidence="5" type="ORF">TTHERM_00784310</name>
</gene>
<dbReference type="GO" id="GO:0032259">
    <property type="term" value="P:methylation"/>
    <property type="evidence" value="ECO:0007669"/>
    <property type="project" value="UniProtKB-KW"/>
</dbReference>
<evidence type="ECO:0000313" key="6">
    <source>
        <dbReference type="Proteomes" id="UP000009168"/>
    </source>
</evidence>
<reference evidence="6" key="1">
    <citation type="journal article" date="2006" name="PLoS Biol.">
        <title>Macronuclear genome sequence of the ciliate Tetrahymena thermophila, a model eukaryote.</title>
        <authorList>
            <person name="Eisen J.A."/>
            <person name="Coyne R.S."/>
            <person name="Wu M."/>
            <person name="Wu D."/>
            <person name="Thiagarajan M."/>
            <person name="Wortman J.R."/>
            <person name="Badger J.H."/>
            <person name="Ren Q."/>
            <person name="Amedeo P."/>
            <person name="Jones K.M."/>
            <person name="Tallon L.J."/>
            <person name="Delcher A.L."/>
            <person name="Salzberg S.L."/>
            <person name="Silva J.C."/>
            <person name="Haas B.J."/>
            <person name="Majoros W.H."/>
            <person name="Farzad M."/>
            <person name="Carlton J.M."/>
            <person name="Smith R.K. Jr."/>
            <person name="Garg J."/>
            <person name="Pearlman R.E."/>
            <person name="Karrer K.M."/>
            <person name="Sun L."/>
            <person name="Manning G."/>
            <person name="Elde N.C."/>
            <person name="Turkewitz A.P."/>
            <person name="Asai D.J."/>
            <person name="Wilkes D.E."/>
            <person name="Wang Y."/>
            <person name="Cai H."/>
            <person name="Collins K."/>
            <person name="Stewart B.A."/>
            <person name="Lee S.R."/>
            <person name="Wilamowska K."/>
            <person name="Weinberg Z."/>
            <person name="Ruzzo W.L."/>
            <person name="Wloga D."/>
            <person name="Gaertig J."/>
            <person name="Frankel J."/>
            <person name="Tsao C.-C."/>
            <person name="Gorovsky M.A."/>
            <person name="Keeling P.J."/>
            <person name="Waller R.F."/>
            <person name="Patron N.J."/>
            <person name="Cherry J.M."/>
            <person name="Stover N.A."/>
            <person name="Krieger C.J."/>
            <person name="del Toro C."/>
            <person name="Ryder H.F."/>
            <person name="Williamson S.C."/>
            <person name="Barbeau R.A."/>
            <person name="Hamilton E.P."/>
            <person name="Orias E."/>
        </authorList>
    </citation>
    <scope>NUCLEOTIDE SEQUENCE [LARGE SCALE GENOMIC DNA]</scope>
    <source>
        <strain evidence="6">SB210</strain>
    </source>
</reference>
<dbReference type="PANTHER" id="PTHR13090">
    <property type="entry name" value="ARGININE-HYDROXYLASE NDUFAF5, MITOCHONDRIAL"/>
    <property type="match status" value="1"/>
</dbReference>
<feature type="domain" description="Methyltransferase type 11" evidence="4">
    <location>
        <begin position="119"/>
        <end position="161"/>
    </location>
</feature>
<dbReference type="Gene3D" id="3.40.50.150">
    <property type="entry name" value="Vaccinia Virus protein VP39"/>
    <property type="match status" value="1"/>
</dbReference>
<evidence type="ECO:0000256" key="2">
    <source>
        <dbReference type="ARBA" id="ARBA00022679"/>
    </source>
</evidence>
<evidence type="ECO:0000256" key="1">
    <source>
        <dbReference type="ARBA" id="ARBA00022603"/>
    </source>
</evidence>
<dbReference type="InParanoid" id="Q231Q8"/>
<dbReference type="OrthoDB" id="16816at2759"/>
<dbReference type="Proteomes" id="UP000009168">
    <property type="component" value="Unassembled WGS sequence"/>
</dbReference>
<dbReference type="GeneID" id="7842008"/>
<dbReference type="GO" id="GO:0008757">
    <property type="term" value="F:S-adenosylmethionine-dependent methyltransferase activity"/>
    <property type="evidence" value="ECO:0007669"/>
    <property type="project" value="InterPro"/>
</dbReference>
<organism evidence="5 6">
    <name type="scientific">Tetrahymena thermophila (strain SB210)</name>
    <dbReference type="NCBI Taxonomy" id="312017"/>
    <lineage>
        <taxon>Eukaryota</taxon>
        <taxon>Sar</taxon>
        <taxon>Alveolata</taxon>
        <taxon>Ciliophora</taxon>
        <taxon>Intramacronucleata</taxon>
        <taxon>Oligohymenophorea</taxon>
        <taxon>Hymenostomatida</taxon>
        <taxon>Tetrahymenina</taxon>
        <taxon>Tetrahymenidae</taxon>
        <taxon>Tetrahymena</taxon>
    </lineage>
</organism>
<evidence type="ECO:0000259" key="4">
    <source>
        <dbReference type="Pfam" id="PF08241"/>
    </source>
</evidence>
<evidence type="ECO:0000256" key="3">
    <source>
        <dbReference type="SAM" id="MobiDB-lite"/>
    </source>
</evidence>
<keyword evidence="2" id="KW-0808">Transferase</keyword>
<dbReference type="InterPro" id="IPR050602">
    <property type="entry name" value="Malonyl-ACP_OMT"/>
</dbReference>
<name>Q231Q8_TETTS</name>
<dbReference type="EMBL" id="GG662770">
    <property type="protein sequence ID" value="EAR91244.1"/>
    <property type="molecule type" value="Genomic_DNA"/>
</dbReference>
<dbReference type="OMA" id="TICTERN"/>
<accession>Q231Q8</accession>
<dbReference type="InterPro" id="IPR029063">
    <property type="entry name" value="SAM-dependent_MTases_sf"/>
</dbReference>